<feature type="coiled-coil region" evidence="1">
    <location>
        <begin position="1320"/>
        <end position="1442"/>
    </location>
</feature>
<feature type="region of interest" description="Disordered" evidence="2">
    <location>
        <begin position="1112"/>
        <end position="1138"/>
    </location>
</feature>
<evidence type="ECO:0000256" key="2">
    <source>
        <dbReference type="SAM" id="MobiDB-lite"/>
    </source>
</evidence>
<feature type="compositionally biased region" description="Basic and acidic residues" evidence="2">
    <location>
        <begin position="1121"/>
        <end position="1138"/>
    </location>
</feature>
<feature type="signal peptide" evidence="3">
    <location>
        <begin position="1"/>
        <end position="18"/>
    </location>
</feature>
<keyword evidence="3" id="KW-0732">Signal</keyword>
<dbReference type="EMBL" id="JBGBPQ010000001">
    <property type="protein sequence ID" value="KAL1529204.1"/>
    <property type="molecule type" value="Genomic_DNA"/>
</dbReference>
<protein>
    <submittedName>
        <fullName evidence="4">Uncharacterized protein</fullName>
    </submittedName>
</protein>
<feature type="coiled-coil region" evidence="1">
    <location>
        <begin position="859"/>
        <end position="1104"/>
    </location>
</feature>
<feature type="compositionally biased region" description="Basic and acidic residues" evidence="2">
    <location>
        <begin position="1290"/>
        <end position="1307"/>
    </location>
</feature>
<feature type="compositionally biased region" description="Basic and acidic residues" evidence="2">
    <location>
        <begin position="1459"/>
        <end position="1476"/>
    </location>
</feature>
<evidence type="ECO:0000256" key="3">
    <source>
        <dbReference type="SAM" id="SignalP"/>
    </source>
</evidence>
<dbReference type="Proteomes" id="UP001515480">
    <property type="component" value="Unassembled WGS sequence"/>
</dbReference>
<keyword evidence="1" id="KW-0175">Coiled coil</keyword>
<reference evidence="4 5" key="1">
    <citation type="journal article" date="2024" name="Science">
        <title>Giant polyketide synthase enzymes in the biosynthesis of giant marine polyether toxins.</title>
        <authorList>
            <person name="Fallon T.R."/>
            <person name="Shende V.V."/>
            <person name="Wierzbicki I.H."/>
            <person name="Pendleton A.L."/>
            <person name="Watervoot N.F."/>
            <person name="Auber R.P."/>
            <person name="Gonzalez D.J."/>
            <person name="Wisecaver J.H."/>
            <person name="Moore B.S."/>
        </authorList>
    </citation>
    <scope>NUCLEOTIDE SEQUENCE [LARGE SCALE GENOMIC DNA]</scope>
    <source>
        <strain evidence="4 5">12B1</strain>
    </source>
</reference>
<feature type="region of interest" description="Disordered" evidence="2">
    <location>
        <begin position="1278"/>
        <end position="1307"/>
    </location>
</feature>
<feature type="compositionally biased region" description="Basic and acidic residues" evidence="2">
    <location>
        <begin position="95"/>
        <end position="104"/>
    </location>
</feature>
<gene>
    <name evidence="4" type="ORF">AB1Y20_000161</name>
</gene>
<feature type="chain" id="PRO_5044341622" evidence="3">
    <location>
        <begin position="19"/>
        <end position="2010"/>
    </location>
</feature>
<evidence type="ECO:0000256" key="1">
    <source>
        <dbReference type="SAM" id="Coils"/>
    </source>
</evidence>
<sequence length="2010" mass="215453">MRLLPLAALQLLLPGLRAAGRGSITTPHTLSTPPTYHFERSVPPLPLTSAAELPAASSLASACTGQALPGSCEDVPARTPDGAVNDEPPLSSRVDAADASHEVQQDGEGLPERGNGLPERSLSPGAAGELPTGRTPTSDEPPREGDAPPEGFASSRWGQTASLPLRLGLSLLLWAVWFFYASGRLSRGSARVGGPPPATHVHDELPAAAERVATPESPGEARPPERITPRCKQRCLLRRCVYSWRSEALRSQRAAVLSAQEALVRMEQICSDSRRTALEYNAETTTLIRSLVESEEAHHEVRTLIIRSPSLMDASAGGVAAAADGWVESCVSSHDSYWRTRYRSPRVDVTAGGEATACAGVCKESVDAQLASARAEAVNAVGVAAQGFEDMLGEYETRVSCRVGAVEAALALAEARVEHGRVLATALREREGEAAKHAAEGARAQLVSSVEEARAEGMMALEQARAEGILALEQARAEGEAAVKEARAEGALAVQEMRAQGEVAVREARAQGELALREVKAEGLLAVEQARAEGELAVQQARAQGALAVEEARAQGIMAVEETMAQGMTAVEETMAQGVLAVEDAMTEGLFAVQEARLQWMAAKEEARTQRMAAEEAREEICALQHEVGRLVYQGACVRALQGLELSAEVERAKGERQELSMALKQAHDDSMRCIAQQHEQECSVLGSRLKEAEAAVARQADRVRLLERQQMECAAALEERSACADRETLRANGATARVAELEELVTELEVSRAEATARWRAAMDELSGVKKQALQARDAHEVAAAAAHDALERARRLGTDLQRRVSESTVVVDTLAHEVVDADGRVATRAAEADDGKQEGALDVDAFAKRAADAALKAEAAEVRSALAEARLVSTERQVRRLREDLTTAREATRQAEAIVATHEEEINSVLERVVELEERAASAEDDARTAREELANVEERTRALLHDEHDAAVNQLESELERLGERALEAELRVSELEEELVQRKMLDGQEEALSEERSRVERLVQEVAQVRSSIGALVEQEALLRAELASAEAEGAMAVATAREEAEARVAAAEARVAAAEADRLVWEARAAEGSEMAASLLEAEARAARVEAEVESLRLEHAAAVSSLRGEAEEAEGGARRAHEEASRHAARAEAAEAALEAALEGKAALAVELAEQEEALSEERLKVERLVQEVAQVRSSIGALAEQEALLRAELASAEAEGASAVATAREEAEARVAAAEARVAAAEADRLEWEARAAEGSEMAASVLEAEARAARVEAEVESLRLEHAATVSSLRGEAEEAEGGARRAHEEASRHAARAEAAEAALEAALEGRAALAVELAEQEEALSEERSRVERLVQEVAEVRSSIGALVEQEALLRAELASAEAEGAMAVATAREEAEARVAAAEARVAAAEADRLVWEARAAEGSEMAASLLEAEARAARVEAEVESFRLEHAATVSSLRGEAEEAEGGARRAHEEASRHAARAEAAEAALEAALEGKAALAVELAEQEEALSEERSRVERLVQEVAEVRSSNGALAEQEALLRAELASAEEATAAACAHSASATDAIAALERACTDLREREDSLLAALSVEKERVAESLHRSTDLEAELVKLRMDFVSVSEKAEASAAARLAAEARAAEVDREVERLADQVVDAEAKSLADADDLAAAHARAAAAEEAAAAATHALREREEAHSIREKQLIEAVATANAQASEMKHALTVARDTELTLQAERQALLEAAAQRAEKCADAEDMVEKLSSELEALKLAHATALGGAAKFKQTELDQLHQQVAAASERETAQLKRAQDAEQRLLDAENDLRQVRSEYGMAATSLEARGEELRLLRAALAEAEKRAQEAGKQQLEQMQEQRRRRTEASESAARALEEQRQAHAEREAKLTAMLRATEARAMHAEAQLEKAGQSVEEQVSSLQHWLRASDQEVERLRSEMSEMEKSVEVRIAEKLAKAQAAHEEALATQRLQLMQEIGYSIANTTTLTCGVQSNPFFFVATPLLVSANEQILQ</sequence>
<name>A0AB34K5L0_PRYPA</name>
<feature type="coiled-coil region" evidence="1">
    <location>
        <begin position="1552"/>
        <end position="1579"/>
    </location>
</feature>
<keyword evidence="5" id="KW-1185">Reference proteome</keyword>
<organism evidence="4 5">
    <name type="scientific">Prymnesium parvum</name>
    <name type="common">Toxic golden alga</name>
    <dbReference type="NCBI Taxonomy" id="97485"/>
    <lineage>
        <taxon>Eukaryota</taxon>
        <taxon>Haptista</taxon>
        <taxon>Haptophyta</taxon>
        <taxon>Prymnesiophyceae</taxon>
        <taxon>Prymnesiales</taxon>
        <taxon>Prymnesiaceae</taxon>
        <taxon>Prymnesium</taxon>
    </lineage>
</organism>
<evidence type="ECO:0000313" key="4">
    <source>
        <dbReference type="EMBL" id="KAL1529204.1"/>
    </source>
</evidence>
<feature type="coiled-coil region" evidence="1">
    <location>
        <begin position="1489"/>
        <end position="1523"/>
    </location>
</feature>
<feature type="region of interest" description="Disordered" evidence="2">
    <location>
        <begin position="1449"/>
        <end position="1476"/>
    </location>
</feature>
<feature type="coiled-coil region" evidence="1">
    <location>
        <begin position="1151"/>
        <end position="1273"/>
    </location>
</feature>
<feature type="coiled-coil region" evidence="1">
    <location>
        <begin position="650"/>
        <end position="759"/>
    </location>
</feature>
<comment type="caution">
    <text evidence="4">The sequence shown here is derived from an EMBL/GenBank/DDBJ whole genome shotgun (WGS) entry which is preliminary data.</text>
</comment>
<accession>A0AB34K5L0</accession>
<feature type="compositionally biased region" description="Basic and acidic residues" evidence="2">
    <location>
        <begin position="1872"/>
        <end position="1883"/>
    </location>
</feature>
<evidence type="ECO:0000313" key="5">
    <source>
        <dbReference type="Proteomes" id="UP001515480"/>
    </source>
</evidence>
<proteinExistence type="predicted"/>
<feature type="region of interest" description="Disordered" evidence="2">
    <location>
        <begin position="1844"/>
        <end position="1883"/>
    </location>
</feature>
<feature type="coiled-coil region" evidence="1">
    <location>
        <begin position="1622"/>
        <end position="1649"/>
    </location>
</feature>
<feature type="region of interest" description="Disordered" evidence="2">
    <location>
        <begin position="71"/>
        <end position="155"/>
    </location>
</feature>